<evidence type="ECO:0000313" key="1">
    <source>
        <dbReference type="EMBL" id="QDS93596.1"/>
    </source>
</evidence>
<gene>
    <name evidence="1" type="ORF">FF011L_23690</name>
</gene>
<evidence type="ECO:0000313" key="2">
    <source>
        <dbReference type="Proteomes" id="UP000320672"/>
    </source>
</evidence>
<proteinExistence type="predicted"/>
<protein>
    <submittedName>
        <fullName evidence="1">Uncharacterized protein</fullName>
    </submittedName>
</protein>
<name>A0A517MFH9_9BACT</name>
<dbReference type="AlphaFoldDB" id="A0A517MFH9"/>
<dbReference type="KEGG" id="rml:FF011L_23690"/>
<accession>A0A517MFH9</accession>
<dbReference type="Proteomes" id="UP000320672">
    <property type="component" value="Chromosome"/>
</dbReference>
<organism evidence="1 2">
    <name type="scientific">Roseimaritima multifibrata</name>
    <dbReference type="NCBI Taxonomy" id="1930274"/>
    <lineage>
        <taxon>Bacteria</taxon>
        <taxon>Pseudomonadati</taxon>
        <taxon>Planctomycetota</taxon>
        <taxon>Planctomycetia</taxon>
        <taxon>Pirellulales</taxon>
        <taxon>Pirellulaceae</taxon>
        <taxon>Roseimaritima</taxon>
    </lineage>
</organism>
<reference evidence="1 2" key="1">
    <citation type="submission" date="2019-02" db="EMBL/GenBank/DDBJ databases">
        <title>Deep-cultivation of Planctomycetes and their phenomic and genomic characterization uncovers novel biology.</title>
        <authorList>
            <person name="Wiegand S."/>
            <person name="Jogler M."/>
            <person name="Boedeker C."/>
            <person name="Pinto D."/>
            <person name="Vollmers J."/>
            <person name="Rivas-Marin E."/>
            <person name="Kohn T."/>
            <person name="Peeters S.H."/>
            <person name="Heuer A."/>
            <person name="Rast P."/>
            <person name="Oberbeckmann S."/>
            <person name="Bunk B."/>
            <person name="Jeske O."/>
            <person name="Meyerdierks A."/>
            <person name="Storesund J.E."/>
            <person name="Kallscheuer N."/>
            <person name="Luecker S."/>
            <person name="Lage O.M."/>
            <person name="Pohl T."/>
            <person name="Merkel B.J."/>
            <person name="Hornburger P."/>
            <person name="Mueller R.-W."/>
            <person name="Bruemmer F."/>
            <person name="Labrenz M."/>
            <person name="Spormann A.M."/>
            <person name="Op den Camp H."/>
            <person name="Overmann J."/>
            <person name="Amann R."/>
            <person name="Jetten M.S.M."/>
            <person name="Mascher T."/>
            <person name="Medema M.H."/>
            <person name="Devos D.P."/>
            <person name="Kaster A.-K."/>
            <person name="Ovreas L."/>
            <person name="Rohde M."/>
            <person name="Galperin M.Y."/>
            <person name="Jogler C."/>
        </authorList>
    </citation>
    <scope>NUCLEOTIDE SEQUENCE [LARGE SCALE GENOMIC DNA]</scope>
    <source>
        <strain evidence="1 2">FF011L</strain>
    </source>
</reference>
<keyword evidence="2" id="KW-1185">Reference proteome</keyword>
<sequence>MQLDIVETKNHRLPDFQHVVLRPPGTRTIRGLFLCADSFGYNLANRLAVAVACPAIFYLKEGFRLPFPFCLQ</sequence>
<dbReference type="EMBL" id="CP036262">
    <property type="protein sequence ID" value="QDS93596.1"/>
    <property type="molecule type" value="Genomic_DNA"/>
</dbReference>